<keyword evidence="6" id="KW-0143">Chaperone</keyword>
<dbReference type="GeneID" id="18933142"/>
<organism evidence="10">
    <name type="scientific">Melampsora larici-populina (strain 98AG31 / pathotype 3-4-7)</name>
    <name type="common">Poplar leaf rust fungus</name>
    <dbReference type="NCBI Taxonomy" id="747676"/>
    <lineage>
        <taxon>Eukaryota</taxon>
        <taxon>Fungi</taxon>
        <taxon>Dikarya</taxon>
        <taxon>Basidiomycota</taxon>
        <taxon>Pucciniomycotina</taxon>
        <taxon>Pucciniomycetes</taxon>
        <taxon>Pucciniales</taxon>
        <taxon>Melampsoraceae</taxon>
        <taxon>Melampsora</taxon>
    </lineage>
</organism>
<dbReference type="OrthoDB" id="10262720at2759"/>
<dbReference type="RefSeq" id="XP_007413520.1">
    <property type="nucleotide sequence ID" value="XM_007413458.1"/>
</dbReference>
<dbReference type="Gene3D" id="3.30.30.30">
    <property type="match status" value="1"/>
</dbReference>
<reference evidence="10" key="1">
    <citation type="journal article" date="2011" name="Proc. Natl. Acad. Sci. U.S.A.">
        <title>Obligate biotrophy features unraveled by the genomic analysis of rust fungi.</title>
        <authorList>
            <person name="Duplessis S."/>
            <person name="Cuomo C.A."/>
            <person name="Lin Y.-C."/>
            <person name="Aerts A."/>
            <person name="Tisserant E."/>
            <person name="Veneault-Fourrey C."/>
            <person name="Joly D.L."/>
            <person name="Hacquard S."/>
            <person name="Amselem J."/>
            <person name="Cantarel B.L."/>
            <person name="Chiu R."/>
            <person name="Coutinho P.M."/>
            <person name="Feau N."/>
            <person name="Field M."/>
            <person name="Frey P."/>
            <person name="Gelhaye E."/>
            <person name="Goldberg J."/>
            <person name="Grabherr M.G."/>
            <person name="Kodira C.D."/>
            <person name="Kohler A."/>
            <person name="Kuees U."/>
            <person name="Lindquist E.A."/>
            <person name="Lucas S.M."/>
            <person name="Mago R."/>
            <person name="Mauceli E."/>
            <person name="Morin E."/>
            <person name="Murat C."/>
            <person name="Pangilinan J.L."/>
            <person name="Park R."/>
            <person name="Pearson M."/>
            <person name="Quesneville H."/>
            <person name="Rouhier N."/>
            <person name="Sakthikumar S."/>
            <person name="Salamov A.A."/>
            <person name="Schmutz J."/>
            <person name="Selles B."/>
            <person name="Shapiro H."/>
            <person name="Tanguay P."/>
            <person name="Tuskan G.A."/>
            <person name="Henrissat B."/>
            <person name="Van de Peer Y."/>
            <person name="Rouze P."/>
            <person name="Ellis J.G."/>
            <person name="Dodds P.N."/>
            <person name="Schein J.E."/>
            <person name="Zhong S."/>
            <person name="Hamelin R.C."/>
            <person name="Grigoriev I.V."/>
            <person name="Szabo L.J."/>
            <person name="Martin F."/>
        </authorList>
    </citation>
    <scope>NUCLEOTIDE SEQUENCE [LARGE SCALE GENOMIC DNA]</scope>
    <source>
        <strain evidence="10">98AG31 / pathotype 3-4-7</strain>
    </source>
</reference>
<sequence length="921" mass="100938">MSPIRLLSLSILSLSTCFLPTVLSRGILAIDYGAQYMQISLVQPGLSFDVLLNHDSKRKTQSVVSIRGEDKLIGDDAAALAGRYPQNSYPGMKLLLGQPADSPLVKFHQSLYNIPLNVTDRGTLKLIPNLPVKPNSTHISYQPEELLALQFTYARELADAASLANPNPALAGAGERIVDAIITVPGFFNQFERKAILDAAELAGLKVLTLIDDGSSVAVNYAMMRSFGNKASSETHLIYDVGAASIKASVVGFWMEEEKIHATSKIKKNVTMIELKGFGFEREFGGFYFDRKIRDRLQQDFETQHKVKVAGNDRAMIKLLREAGRVKHVLSANAESQSRIEGLVDDLDFKSSITRQDFEALFADDTSKFTQPILDALKSADLTLADIKSVILVGGSSRVPMIQTAVKALVGEDKVAVNVNADEAAVMGAALYGAGISRQFKTKDIRITTVTPHSISASYNVSSIATTTPAGQPKTLKSTLFKVGSKLGGKKKVMKIKVQEDLSIIFEYDNQPSYFPNSILNATIHGISAALANYTNTTGITVPMKNSTASITVRLDDFGILSVSDASLLIPAGSNANSGIADKIAGFFGGSTKKEEGEDEEIVEEGDKKEPETKKSNVEKAKEALKAENKAADEAGKAGATKVEDVVVKLQIIRQELGIRPMSTMDRISSGKLLRELKAAETRKKTKEEARNVLEAYTYKLRDRITQDVFKSYSTEEELAALEKSREEVSDWLNDWGESAPVKELKSKKTDLEGLEKKITDRIMETEKRPEAYKGLETALDNARAAEKLIQEKVESNENPLNYTTEDVEGLKKLIEDQNKWFVDIKAKQAEQDQKKDVLVKASELGVRSTVITAEVKKLLGRKVKKTKTPAYSAKAEKAQKAEPTGEEPPKDTEGKQQQQQQKAKEEGAKGQTPPVPKDEL</sequence>
<dbReference type="PANTHER" id="PTHR45639">
    <property type="entry name" value="HSC70CB, ISOFORM G-RELATED"/>
    <property type="match status" value="1"/>
</dbReference>
<feature type="chain" id="PRO_5003321101" description="Secreted protein" evidence="8">
    <location>
        <begin position="25"/>
        <end position="921"/>
    </location>
</feature>
<dbReference type="Gene3D" id="1.20.1270.10">
    <property type="match status" value="1"/>
</dbReference>
<dbReference type="GO" id="GO:0034663">
    <property type="term" value="C:endoplasmic reticulum chaperone complex"/>
    <property type="evidence" value="ECO:0007669"/>
    <property type="project" value="TreeGrafter"/>
</dbReference>
<dbReference type="EMBL" id="GL883126">
    <property type="protein sequence ID" value="EGG03060.1"/>
    <property type="molecule type" value="Genomic_DNA"/>
</dbReference>
<evidence type="ECO:0000256" key="1">
    <source>
        <dbReference type="ARBA" id="ARBA00004319"/>
    </source>
</evidence>
<keyword evidence="3" id="KW-0547">Nucleotide-binding</keyword>
<dbReference type="Gene3D" id="3.30.420.40">
    <property type="match status" value="2"/>
</dbReference>
<dbReference type="VEuPathDB" id="FungiDB:MELLADRAFT_78621"/>
<keyword evidence="4" id="KW-0256">Endoplasmic reticulum</keyword>
<dbReference type="Pfam" id="PF00012">
    <property type="entry name" value="HSP70"/>
    <property type="match status" value="1"/>
</dbReference>
<evidence type="ECO:0000256" key="8">
    <source>
        <dbReference type="SAM" id="SignalP"/>
    </source>
</evidence>
<evidence type="ECO:0000256" key="2">
    <source>
        <dbReference type="ARBA" id="ARBA00022729"/>
    </source>
</evidence>
<dbReference type="InterPro" id="IPR013126">
    <property type="entry name" value="Hsp_70_fam"/>
</dbReference>
<evidence type="ECO:0000313" key="9">
    <source>
        <dbReference type="EMBL" id="EGG03060.1"/>
    </source>
</evidence>
<proteinExistence type="predicted"/>
<accession>F4RWM7</accession>
<dbReference type="InterPro" id="IPR029047">
    <property type="entry name" value="HSP70_peptide-bd_sf"/>
</dbReference>
<feature type="region of interest" description="Disordered" evidence="7">
    <location>
        <begin position="863"/>
        <end position="921"/>
    </location>
</feature>
<dbReference type="GO" id="GO:0005788">
    <property type="term" value="C:endoplasmic reticulum lumen"/>
    <property type="evidence" value="ECO:0007669"/>
    <property type="project" value="UniProtKB-SubCell"/>
</dbReference>
<evidence type="ECO:0008006" key="11">
    <source>
        <dbReference type="Google" id="ProtNLM"/>
    </source>
</evidence>
<dbReference type="Gene3D" id="2.60.34.10">
    <property type="entry name" value="Substrate Binding Domain Of DNAk, Chain A, domain 1"/>
    <property type="match status" value="1"/>
</dbReference>
<protein>
    <recommendedName>
        <fullName evidence="11">Secreted protein</fullName>
    </recommendedName>
</protein>
<dbReference type="InParanoid" id="F4RWM7"/>
<dbReference type="FunFam" id="3.90.640.10:FF:000004">
    <property type="entry name" value="Heat shock 70 kDa protein 4"/>
    <property type="match status" value="1"/>
</dbReference>
<dbReference type="GO" id="GO:0140662">
    <property type="term" value="F:ATP-dependent protein folding chaperone"/>
    <property type="evidence" value="ECO:0007669"/>
    <property type="project" value="InterPro"/>
</dbReference>
<keyword evidence="10" id="KW-1185">Reference proteome</keyword>
<comment type="subcellular location">
    <subcellularLocation>
        <location evidence="1">Endoplasmic reticulum lumen</location>
    </subcellularLocation>
</comment>
<evidence type="ECO:0000256" key="7">
    <source>
        <dbReference type="SAM" id="MobiDB-lite"/>
    </source>
</evidence>
<dbReference type="SUPFAM" id="SSF53067">
    <property type="entry name" value="Actin-like ATPase domain"/>
    <property type="match status" value="2"/>
</dbReference>
<dbReference type="InterPro" id="IPR043129">
    <property type="entry name" value="ATPase_NBD"/>
</dbReference>
<dbReference type="eggNOG" id="KOG0104">
    <property type="taxonomic scope" value="Eukaryota"/>
</dbReference>
<dbReference type="CDD" id="cd10230">
    <property type="entry name" value="ASKHA_NBD_HSP70_HYOU1"/>
    <property type="match status" value="1"/>
</dbReference>
<dbReference type="InterPro" id="IPR018181">
    <property type="entry name" value="Heat_shock_70_CS"/>
</dbReference>
<keyword evidence="5" id="KW-0067">ATP-binding</keyword>
<evidence type="ECO:0000256" key="5">
    <source>
        <dbReference type="ARBA" id="ARBA00022840"/>
    </source>
</evidence>
<dbReference type="Proteomes" id="UP000001072">
    <property type="component" value="Unassembled WGS sequence"/>
</dbReference>
<evidence type="ECO:0000256" key="3">
    <source>
        <dbReference type="ARBA" id="ARBA00022741"/>
    </source>
</evidence>
<dbReference type="PROSITE" id="PS01036">
    <property type="entry name" value="HSP70_3"/>
    <property type="match status" value="1"/>
</dbReference>
<dbReference type="AlphaFoldDB" id="F4RWM7"/>
<feature type="compositionally biased region" description="Basic and acidic residues" evidence="7">
    <location>
        <begin position="605"/>
        <end position="621"/>
    </location>
</feature>
<dbReference type="FunCoup" id="F4RWM7">
    <property type="interactions" value="228"/>
</dbReference>
<gene>
    <name evidence="9" type="ORF">MELLADRAFT_78621</name>
</gene>
<dbReference type="Gene3D" id="3.90.640.10">
    <property type="entry name" value="Actin, Chain A, domain 4"/>
    <property type="match status" value="1"/>
</dbReference>
<dbReference type="HOGENOM" id="CLU_005965_5_0_1"/>
<feature type="signal peptide" evidence="8">
    <location>
        <begin position="1"/>
        <end position="24"/>
    </location>
</feature>
<evidence type="ECO:0000256" key="4">
    <source>
        <dbReference type="ARBA" id="ARBA00022824"/>
    </source>
</evidence>
<dbReference type="InterPro" id="IPR029048">
    <property type="entry name" value="HSP70_C_sf"/>
</dbReference>
<name>F4RWM7_MELLP</name>
<dbReference type="GO" id="GO:0005524">
    <property type="term" value="F:ATP binding"/>
    <property type="evidence" value="ECO:0007669"/>
    <property type="project" value="UniProtKB-KW"/>
</dbReference>
<evidence type="ECO:0000313" key="10">
    <source>
        <dbReference type="Proteomes" id="UP000001072"/>
    </source>
</evidence>
<dbReference type="PRINTS" id="PR00301">
    <property type="entry name" value="HEATSHOCK70"/>
</dbReference>
<dbReference type="KEGG" id="mlr:MELLADRAFT_78621"/>
<dbReference type="PANTHER" id="PTHR45639:SF3">
    <property type="entry name" value="HYPOXIA UP-REGULATED PROTEIN 1"/>
    <property type="match status" value="1"/>
</dbReference>
<evidence type="ECO:0000256" key="6">
    <source>
        <dbReference type="ARBA" id="ARBA00023186"/>
    </source>
</evidence>
<dbReference type="STRING" id="747676.F4RWM7"/>
<feature type="region of interest" description="Disordered" evidence="7">
    <location>
        <begin position="591"/>
        <end position="621"/>
    </location>
</feature>
<dbReference type="GO" id="GO:0030968">
    <property type="term" value="P:endoplasmic reticulum unfolded protein response"/>
    <property type="evidence" value="ECO:0007669"/>
    <property type="project" value="TreeGrafter"/>
</dbReference>
<keyword evidence="2 8" id="KW-0732">Signal</keyword>
<dbReference type="SUPFAM" id="SSF100934">
    <property type="entry name" value="Heat shock protein 70kD (HSP70), C-terminal subdomain"/>
    <property type="match status" value="1"/>
</dbReference>